<proteinExistence type="predicted"/>
<name>A0A016U3D2_9BILA</name>
<dbReference type="Proteomes" id="UP000024635">
    <property type="component" value="Unassembled WGS sequence"/>
</dbReference>
<gene>
    <name evidence="1" type="primary">Acey_s0059.g2969</name>
    <name evidence="1" type="ORF">Y032_0059g2969</name>
</gene>
<organism evidence="1 2">
    <name type="scientific">Ancylostoma ceylanicum</name>
    <dbReference type="NCBI Taxonomy" id="53326"/>
    <lineage>
        <taxon>Eukaryota</taxon>
        <taxon>Metazoa</taxon>
        <taxon>Ecdysozoa</taxon>
        <taxon>Nematoda</taxon>
        <taxon>Chromadorea</taxon>
        <taxon>Rhabditida</taxon>
        <taxon>Rhabditina</taxon>
        <taxon>Rhabditomorpha</taxon>
        <taxon>Strongyloidea</taxon>
        <taxon>Ancylostomatidae</taxon>
        <taxon>Ancylostomatinae</taxon>
        <taxon>Ancylostoma</taxon>
    </lineage>
</organism>
<evidence type="ECO:0000313" key="1">
    <source>
        <dbReference type="EMBL" id="EYC09625.1"/>
    </source>
</evidence>
<sequence length="112" mass="12651">MKWSALIDSVMWDAPRIRLHLSIVEALNAYVPFTVTCEGLQMNQVSASSSQTPLVPFHRPPEDGWLGWPRARSNNRPCACAASLTRFGSSHDFERESRVKEKTEGNVKFLFS</sequence>
<dbReference type="EMBL" id="JARK01001395">
    <property type="protein sequence ID" value="EYC09625.1"/>
    <property type="molecule type" value="Genomic_DNA"/>
</dbReference>
<keyword evidence="2" id="KW-1185">Reference proteome</keyword>
<comment type="caution">
    <text evidence="1">The sequence shown here is derived from an EMBL/GenBank/DDBJ whole genome shotgun (WGS) entry which is preliminary data.</text>
</comment>
<evidence type="ECO:0000313" key="2">
    <source>
        <dbReference type="Proteomes" id="UP000024635"/>
    </source>
</evidence>
<accession>A0A016U3D2</accession>
<dbReference type="AlphaFoldDB" id="A0A016U3D2"/>
<reference evidence="2" key="1">
    <citation type="journal article" date="2015" name="Nat. Genet.">
        <title>The genome and transcriptome of the zoonotic hookworm Ancylostoma ceylanicum identify infection-specific gene families.</title>
        <authorList>
            <person name="Schwarz E.M."/>
            <person name="Hu Y."/>
            <person name="Antoshechkin I."/>
            <person name="Miller M.M."/>
            <person name="Sternberg P.W."/>
            <person name="Aroian R.V."/>
        </authorList>
    </citation>
    <scope>NUCLEOTIDE SEQUENCE</scope>
    <source>
        <strain evidence="2">HY135</strain>
    </source>
</reference>
<protein>
    <submittedName>
        <fullName evidence="1">Uncharacterized protein</fullName>
    </submittedName>
</protein>